<accession>A0A375AC35</accession>
<dbReference type="InterPro" id="IPR028082">
    <property type="entry name" value="Peripla_BP_I"/>
</dbReference>
<organism evidence="7 8">
    <name type="scientific">Dickeya aquatica</name>
    <dbReference type="NCBI Taxonomy" id="1401087"/>
    <lineage>
        <taxon>Bacteria</taxon>
        <taxon>Pseudomonadati</taxon>
        <taxon>Pseudomonadota</taxon>
        <taxon>Gammaproteobacteria</taxon>
        <taxon>Enterobacterales</taxon>
        <taxon>Pectobacteriaceae</taxon>
        <taxon>Dickeya</taxon>
    </lineage>
</organism>
<evidence type="ECO:0000256" key="5">
    <source>
        <dbReference type="SAM" id="MobiDB-lite"/>
    </source>
</evidence>
<dbReference type="CDD" id="cd01392">
    <property type="entry name" value="HTH_LacI"/>
    <property type="match status" value="1"/>
</dbReference>
<dbReference type="PANTHER" id="PTHR30146">
    <property type="entry name" value="LACI-RELATED TRANSCRIPTIONAL REPRESSOR"/>
    <property type="match status" value="1"/>
</dbReference>
<keyword evidence="2" id="KW-0805">Transcription regulation</keyword>
<sequence>MKKNLRIHDIAMQTGFSVSTVSRVLAGKSNTSDTARTRILSAARQYGVMDNLATGRMLLNSLTVFAPERAFNRRTDIFYHNVLEGILDALKPHDVRLRYCGLAENNSDVALFLEKMSADDTEGAILIGIDDPYIHTLAAELGKPCILINCLDHKMRLSGVSPAHQLIGEFAANYLIEQGHRQLLTLLCLRRYTMEWRLAGVREAYQQHNLPFSEAFNLLTPGGFGAEQARYAVSDFLSHCPPDKRPTAILAGGDFMASGAIEALRQAGWRVPHDISVMSMDGENLAAIHDIPLTSVLVPREELGREAVRLLQSQLMQPGRSAGHMLLNGTLVIRDSVKRIRPSPRHATVQDTDLYDTTERG</sequence>
<dbReference type="KEGG" id="daq:DAQ1742_02822"/>
<dbReference type="GO" id="GO:0000976">
    <property type="term" value="F:transcription cis-regulatory region binding"/>
    <property type="evidence" value="ECO:0007669"/>
    <property type="project" value="TreeGrafter"/>
</dbReference>
<dbReference type="GO" id="GO:0003700">
    <property type="term" value="F:DNA-binding transcription factor activity"/>
    <property type="evidence" value="ECO:0007669"/>
    <property type="project" value="TreeGrafter"/>
</dbReference>
<dbReference type="SUPFAM" id="SSF53822">
    <property type="entry name" value="Periplasmic binding protein-like I"/>
    <property type="match status" value="1"/>
</dbReference>
<dbReference type="Proteomes" id="UP000294820">
    <property type="component" value="Chromosome 1"/>
</dbReference>
<dbReference type="InterPro" id="IPR010982">
    <property type="entry name" value="Lambda_DNA-bd_dom_sf"/>
</dbReference>
<dbReference type="PROSITE" id="PS50932">
    <property type="entry name" value="HTH_LACI_2"/>
    <property type="match status" value="1"/>
</dbReference>
<evidence type="ECO:0000256" key="3">
    <source>
        <dbReference type="ARBA" id="ARBA00023125"/>
    </source>
</evidence>
<gene>
    <name evidence="7" type="primary">lfaR</name>
    <name evidence="7" type="ORF">DAQ1742_02822</name>
</gene>
<dbReference type="Gene3D" id="1.10.260.40">
    <property type="entry name" value="lambda repressor-like DNA-binding domains"/>
    <property type="match status" value="1"/>
</dbReference>
<proteinExistence type="predicted"/>
<dbReference type="Pfam" id="PF13377">
    <property type="entry name" value="Peripla_BP_3"/>
    <property type="match status" value="1"/>
</dbReference>
<dbReference type="EMBL" id="LT615367">
    <property type="protein sequence ID" value="SLM63674.1"/>
    <property type="molecule type" value="Genomic_DNA"/>
</dbReference>
<dbReference type="SUPFAM" id="SSF47413">
    <property type="entry name" value="lambda repressor-like DNA-binding domains"/>
    <property type="match status" value="1"/>
</dbReference>
<keyword evidence="4" id="KW-0804">Transcription</keyword>
<evidence type="ECO:0000256" key="1">
    <source>
        <dbReference type="ARBA" id="ARBA00022491"/>
    </source>
</evidence>
<name>A0A375AC35_9GAMM</name>
<dbReference type="RefSeq" id="WP_035345875.1">
    <property type="nucleotide sequence ID" value="NZ_LT615367.1"/>
</dbReference>
<dbReference type="PANTHER" id="PTHR30146:SF151">
    <property type="entry name" value="HTH-TYPE TRANSCRIPTIONAL REPRESSOR CYTR"/>
    <property type="match status" value="1"/>
</dbReference>
<reference evidence="7 8" key="1">
    <citation type="submission" date="2016-09" db="EMBL/GenBank/DDBJ databases">
        <authorList>
            <person name="Reverchon S."/>
            <person name="Nasser W."/>
            <person name="Leonard S."/>
            <person name="Brochier C."/>
            <person name="Duprey A."/>
        </authorList>
    </citation>
    <scope>NUCLEOTIDE SEQUENCE [LARGE SCALE GENOMIC DNA]</scope>
    <source>
        <strain evidence="7 8">174/2</strain>
    </source>
</reference>
<evidence type="ECO:0000313" key="7">
    <source>
        <dbReference type="EMBL" id="SLM63674.1"/>
    </source>
</evidence>
<dbReference type="InterPro" id="IPR000843">
    <property type="entry name" value="HTH_LacI"/>
</dbReference>
<dbReference type="AlphaFoldDB" id="A0A375AC35"/>
<feature type="domain" description="HTH lacI-type" evidence="6">
    <location>
        <begin position="5"/>
        <end position="47"/>
    </location>
</feature>
<keyword evidence="1" id="KW-0678">Repressor</keyword>
<dbReference type="InterPro" id="IPR046335">
    <property type="entry name" value="LacI/GalR-like_sensor"/>
</dbReference>
<dbReference type="Gene3D" id="3.40.50.2300">
    <property type="match status" value="2"/>
</dbReference>
<feature type="region of interest" description="Disordered" evidence="5">
    <location>
        <begin position="342"/>
        <end position="361"/>
    </location>
</feature>
<keyword evidence="8" id="KW-1185">Reference proteome</keyword>
<dbReference type="Pfam" id="PF00356">
    <property type="entry name" value="LacI"/>
    <property type="match status" value="1"/>
</dbReference>
<protein>
    <submittedName>
        <fullName evidence="7">Transcriptional regulator, LacI family, lfaR mutant is reduced in virulence</fullName>
    </submittedName>
</protein>
<keyword evidence="3" id="KW-0238">DNA-binding</keyword>
<evidence type="ECO:0000313" key="8">
    <source>
        <dbReference type="Proteomes" id="UP000294820"/>
    </source>
</evidence>
<dbReference type="SMART" id="SM00354">
    <property type="entry name" value="HTH_LACI"/>
    <property type="match status" value="1"/>
</dbReference>
<evidence type="ECO:0000256" key="2">
    <source>
        <dbReference type="ARBA" id="ARBA00023015"/>
    </source>
</evidence>
<dbReference type="CDD" id="cd06267">
    <property type="entry name" value="PBP1_LacI_sugar_binding-like"/>
    <property type="match status" value="1"/>
</dbReference>
<evidence type="ECO:0000259" key="6">
    <source>
        <dbReference type="PROSITE" id="PS50932"/>
    </source>
</evidence>
<evidence type="ECO:0000256" key="4">
    <source>
        <dbReference type="ARBA" id="ARBA00023163"/>
    </source>
</evidence>